<dbReference type="AlphaFoldDB" id="A0A1H8TQK1"/>
<organism evidence="1 2">
    <name type="scientific">Amphibacillus marinus</name>
    <dbReference type="NCBI Taxonomy" id="872970"/>
    <lineage>
        <taxon>Bacteria</taxon>
        <taxon>Bacillati</taxon>
        <taxon>Bacillota</taxon>
        <taxon>Bacilli</taxon>
        <taxon>Bacillales</taxon>
        <taxon>Bacillaceae</taxon>
        <taxon>Amphibacillus</taxon>
    </lineage>
</organism>
<dbReference type="PANTHER" id="PTHR40026:SF1">
    <property type="entry name" value="PROTEIN VEG"/>
    <property type="match status" value="1"/>
</dbReference>
<proteinExistence type="predicted"/>
<dbReference type="InterPro" id="IPR009366">
    <property type="entry name" value="Protein_Veg"/>
</dbReference>
<keyword evidence="2" id="KW-1185">Reference proteome</keyword>
<dbReference type="Gene3D" id="2.30.30.100">
    <property type="match status" value="1"/>
</dbReference>
<dbReference type="PANTHER" id="PTHR40026">
    <property type="entry name" value="PROTEIN VEG"/>
    <property type="match status" value="1"/>
</dbReference>
<dbReference type="EMBL" id="FODJ01000018">
    <property type="protein sequence ID" value="SEO92708.1"/>
    <property type="molecule type" value="Genomic_DNA"/>
</dbReference>
<dbReference type="Proteomes" id="UP000199300">
    <property type="component" value="Unassembled WGS sequence"/>
</dbReference>
<reference evidence="1 2" key="1">
    <citation type="submission" date="2016-10" db="EMBL/GenBank/DDBJ databases">
        <authorList>
            <person name="de Groot N.N."/>
        </authorList>
    </citation>
    <scope>NUCLEOTIDE SEQUENCE [LARGE SCALE GENOMIC DNA]</scope>
    <source>
        <strain evidence="1 2">CGMCC 1.10434</strain>
    </source>
</reference>
<dbReference type="RefSeq" id="WP_091500313.1">
    <property type="nucleotide sequence ID" value="NZ_FODJ01000018.1"/>
</dbReference>
<evidence type="ECO:0000313" key="2">
    <source>
        <dbReference type="Proteomes" id="UP000199300"/>
    </source>
</evidence>
<dbReference type="OrthoDB" id="5469at2"/>
<dbReference type="GO" id="GO:0006355">
    <property type="term" value="P:regulation of DNA-templated transcription"/>
    <property type="evidence" value="ECO:0007669"/>
    <property type="project" value="InterPro"/>
</dbReference>
<gene>
    <name evidence="1" type="ORF">SAMN04488134_1187</name>
</gene>
<sequence>MAKTLVEIKRSLDGQIGKRLKLIANGGRRKTVERFGTLEETYPAVFIVALDQEENAFERVSYSYADILTETVELSFIDEINRMAVGEQ</sequence>
<dbReference type="STRING" id="872970.SAMN04488134_1187"/>
<accession>A0A1H8TQK1</accession>
<dbReference type="Pfam" id="PF06257">
    <property type="entry name" value="VEG"/>
    <property type="match status" value="1"/>
</dbReference>
<protein>
    <submittedName>
        <fullName evidence="1">Uncharacterized protein Veg</fullName>
    </submittedName>
</protein>
<evidence type="ECO:0000313" key="1">
    <source>
        <dbReference type="EMBL" id="SEO92708.1"/>
    </source>
</evidence>
<dbReference type="PIRSF" id="PIRSF037257">
    <property type="entry name" value="DUF1021"/>
    <property type="match status" value="1"/>
</dbReference>
<dbReference type="NCBIfam" id="NF046033">
    <property type="entry name" value="BflmStimVeg"/>
    <property type="match status" value="1"/>
</dbReference>
<name>A0A1H8TQK1_9BACI</name>